<evidence type="ECO:0000256" key="3">
    <source>
        <dbReference type="ARBA" id="ARBA00022448"/>
    </source>
</evidence>
<keyword evidence="3" id="KW-0813">Transport</keyword>
<dbReference type="EMBL" id="CP136051">
    <property type="protein sequence ID" value="WOK08006.1"/>
    <property type="molecule type" value="Genomic_DNA"/>
</dbReference>
<keyword evidence="6 8" id="KW-1133">Transmembrane helix</keyword>
<dbReference type="InterPro" id="IPR037294">
    <property type="entry name" value="ABC_BtuC-like"/>
</dbReference>
<proteinExistence type="inferred from homology"/>
<feature type="transmembrane region" description="Helical" evidence="8">
    <location>
        <begin position="72"/>
        <end position="93"/>
    </location>
</feature>
<sequence>MKAKRNLTTNSAILGSLVALLVCTMFISLRVGALGISVGQIVNILLHNLGFDVAEVSARDSAVLLSIRLPRLVLGVAVGGALGISGAALQGLFRNPLVEPGIIGVSNGAALMAVVVLVFGPSLALFLTPNLTTWLLPVAAFSGSLAATYIAYQFSKGAYQTDVTILILAGVAITALCAALMGIVIFHSNETALRSFTFWSMGDLSGASWDKIGFAIWLIVLPAVTLIGQSQSLNAMALGESEARHLGVEVEKIKHRIILLSALAVGASVAMAGAIGFIGLVVPHILRMAFGPDHKLILPASAIGGAILLTVADMIARTIVAPTELPIGIITALMGTPFFIWMLASARKKRIQI</sequence>
<evidence type="ECO:0000313" key="9">
    <source>
        <dbReference type="EMBL" id="WOK08006.1"/>
    </source>
</evidence>
<protein>
    <submittedName>
        <fullName evidence="9">Iron chelate uptake ABC transporter family permease subunit</fullName>
    </submittedName>
</protein>
<evidence type="ECO:0000256" key="5">
    <source>
        <dbReference type="ARBA" id="ARBA00022692"/>
    </source>
</evidence>
<feature type="transmembrane region" description="Helical" evidence="8">
    <location>
        <begin position="105"/>
        <end position="127"/>
    </location>
</feature>
<keyword evidence="4" id="KW-1003">Cell membrane</keyword>
<evidence type="ECO:0000256" key="4">
    <source>
        <dbReference type="ARBA" id="ARBA00022475"/>
    </source>
</evidence>
<dbReference type="PANTHER" id="PTHR30472:SF25">
    <property type="entry name" value="ABC TRANSPORTER PERMEASE PROTEIN MJ0876-RELATED"/>
    <property type="match status" value="1"/>
</dbReference>
<keyword evidence="7 8" id="KW-0472">Membrane</keyword>
<evidence type="ECO:0000256" key="2">
    <source>
        <dbReference type="ARBA" id="ARBA00007935"/>
    </source>
</evidence>
<feature type="transmembrane region" description="Helical" evidence="8">
    <location>
        <begin position="325"/>
        <end position="344"/>
    </location>
</feature>
<comment type="similarity">
    <text evidence="2">Belongs to the binding-protein-dependent transport system permease family. FecCD subfamily.</text>
</comment>
<accession>A0ABZ0ITS0</accession>
<gene>
    <name evidence="9" type="ORF">RT717_05095</name>
</gene>
<feature type="transmembrane region" description="Helical" evidence="8">
    <location>
        <begin position="164"/>
        <end position="187"/>
    </location>
</feature>
<organism evidence="9 10">
    <name type="scientific">Imperialibacter roseus</name>
    <dbReference type="NCBI Taxonomy" id="1324217"/>
    <lineage>
        <taxon>Bacteria</taxon>
        <taxon>Pseudomonadati</taxon>
        <taxon>Bacteroidota</taxon>
        <taxon>Cytophagia</taxon>
        <taxon>Cytophagales</taxon>
        <taxon>Flammeovirgaceae</taxon>
        <taxon>Imperialibacter</taxon>
    </lineage>
</organism>
<evidence type="ECO:0000256" key="7">
    <source>
        <dbReference type="ARBA" id="ARBA00023136"/>
    </source>
</evidence>
<dbReference type="Gene3D" id="1.10.3470.10">
    <property type="entry name" value="ABC transporter involved in vitamin B12 uptake, BtuC"/>
    <property type="match status" value="1"/>
</dbReference>
<feature type="transmembrane region" description="Helical" evidence="8">
    <location>
        <begin position="296"/>
        <end position="319"/>
    </location>
</feature>
<feature type="transmembrane region" description="Helical" evidence="8">
    <location>
        <begin position="134"/>
        <end position="152"/>
    </location>
</feature>
<dbReference type="Proteomes" id="UP001302349">
    <property type="component" value="Chromosome"/>
</dbReference>
<dbReference type="InterPro" id="IPR000522">
    <property type="entry name" value="ABC_transptr_permease_BtuC"/>
</dbReference>
<evidence type="ECO:0000313" key="10">
    <source>
        <dbReference type="Proteomes" id="UP001302349"/>
    </source>
</evidence>
<name>A0ABZ0ITS0_9BACT</name>
<feature type="transmembrane region" description="Helical" evidence="8">
    <location>
        <begin position="7"/>
        <end position="27"/>
    </location>
</feature>
<evidence type="ECO:0000256" key="8">
    <source>
        <dbReference type="SAM" id="Phobius"/>
    </source>
</evidence>
<evidence type="ECO:0000256" key="1">
    <source>
        <dbReference type="ARBA" id="ARBA00004651"/>
    </source>
</evidence>
<comment type="subcellular location">
    <subcellularLocation>
        <location evidence="1">Cell membrane</location>
        <topology evidence="1">Multi-pass membrane protein</topology>
    </subcellularLocation>
</comment>
<keyword evidence="5 8" id="KW-0812">Transmembrane</keyword>
<dbReference type="CDD" id="cd06550">
    <property type="entry name" value="TM_ABC_iron-siderophores_like"/>
    <property type="match status" value="1"/>
</dbReference>
<dbReference type="Pfam" id="PF01032">
    <property type="entry name" value="FecCD"/>
    <property type="match status" value="1"/>
</dbReference>
<keyword evidence="10" id="KW-1185">Reference proteome</keyword>
<reference evidence="9 10" key="1">
    <citation type="journal article" date="2023" name="Microbiol. Resour. Announc.">
        <title>Complete Genome Sequence of Imperialibacter roseus strain P4T.</title>
        <authorList>
            <person name="Tizabi D.R."/>
            <person name="Bachvaroff T."/>
            <person name="Hill R.T."/>
        </authorList>
    </citation>
    <scope>NUCLEOTIDE SEQUENCE [LARGE SCALE GENOMIC DNA]</scope>
    <source>
        <strain evidence="9 10">P4T</strain>
    </source>
</reference>
<feature type="transmembrane region" description="Helical" evidence="8">
    <location>
        <begin position="208"/>
        <end position="228"/>
    </location>
</feature>
<feature type="transmembrane region" description="Helical" evidence="8">
    <location>
        <begin position="257"/>
        <end position="284"/>
    </location>
</feature>
<dbReference type="PANTHER" id="PTHR30472">
    <property type="entry name" value="FERRIC ENTEROBACTIN TRANSPORT SYSTEM PERMEASE PROTEIN"/>
    <property type="match status" value="1"/>
</dbReference>
<dbReference type="RefSeq" id="WP_317490654.1">
    <property type="nucleotide sequence ID" value="NZ_CP136051.1"/>
</dbReference>
<evidence type="ECO:0000256" key="6">
    <source>
        <dbReference type="ARBA" id="ARBA00022989"/>
    </source>
</evidence>
<dbReference type="SUPFAM" id="SSF81345">
    <property type="entry name" value="ABC transporter involved in vitamin B12 uptake, BtuC"/>
    <property type="match status" value="1"/>
</dbReference>